<dbReference type="KEGG" id="mesg:MLAUSG7_1392"/>
<dbReference type="EMBL" id="LR792632">
    <property type="protein sequence ID" value="CAB3289728.1"/>
    <property type="molecule type" value="Genomic_DNA"/>
</dbReference>
<accession>A0A8D6PXA1</accession>
<evidence type="ECO:0000313" key="2">
    <source>
        <dbReference type="Proteomes" id="UP000679213"/>
    </source>
</evidence>
<keyword evidence="2" id="KW-1185">Reference proteome</keyword>
<dbReference type="GeneID" id="65884177"/>
<dbReference type="RefSeq" id="WP_214399708.1">
    <property type="nucleotide sequence ID" value="NZ_LR792632.1"/>
</dbReference>
<dbReference type="AlphaFoldDB" id="A0A8D6PXA1"/>
<organism evidence="1 2">
    <name type="scientific">Methanocaldococcus lauensis</name>
    <dbReference type="NCBI Taxonomy" id="2546128"/>
    <lineage>
        <taxon>Archaea</taxon>
        <taxon>Methanobacteriati</taxon>
        <taxon>Methanobacteriota</taxon>
        <taxon>Methanomada group</taxon>
        <taxon>Methanococci</taxon>
        <taxon>Methanococcales</taxon>
        <taxon>Methanocaldococcaceae</taxon>
        <taxon>Methanocaldococcus</taxon>
    </lineage>
</organism>
<reference evidence="1 2" key="1">
    <citation type="submission" date="2020-04" db="EMBL/GenBank/DDBJ databases">
        <authorList>
            <consortium name="Genoscope - CEA"/>
            <person name="William W."/>
        </authorList>
    </citation>
    <scope>NUCLEOTIDE SEQUENCE [LARGE SCALE GENOMIC DNA]</scope>
    <source>
        <strain evidence="1 2">SG7</strain>
    </source>
</reference>
<sequence length="692" mass="81904">MDREEFLKHLKRGEYNKLANLIYKDKYYLTYLDEIFNSNNKDDIRRGLLILKRLNNEIIERYLYYILRGLNDKRMIAKISEEILIKYSNKETIEEALLEISNKQLSDRIIYLFIENIGQSMFLKSILKYTKTDSVEESFKVLLKNYNSEEILKILCNKLYSQNKKEKEFALNILLNIVDSLDENQRNILRKYLNILLLGDDSKKLYNKFKQLFDKLNIEINHNKIDIMSLLKSDGKKALNLILRENIKIPSSFYNREFLREFLYGKDEDRQFIGVKLISLMNDTKNKVELLFKFLNYGYGKAKTASIKELKKIAKNDEDLRNFIETKALKYAKKMDLSLKISSLRILKEFSRRDYLPFLINEHSRLRDLILTLDEEKYMGGFRHMLMIENEIKKCKVAMDLIEEIVAEICLKYEIHYSSLRLSEKLGYEFYKTIANIGSKNLNLINIYELLRDVMYNGELIVYLTEIVSNNSNEINDELAEEILKVVENVELENKDVLNANKIIIYSSLNRIDKIGEIINMAVGYSSKLAFITAIKKLIDNNMLNDEKIKLIIPKIAEMLYDSKKLRLMALEFFEKYPNEIVIPIILNEIEKNKCNNREYKLMMNIITNAIFKYPHTINKLKNLLNTDKRNICLKIMLKVSEKMPELLRDYIYILASQYTLSDDEDKKLITKILKNITTENERKILRPIIKI</sequence>
<evidence type="ECO:0000313" key="1">
    <source>
        <dbReference type="EMBL" id="CAB3289728.1"/>
    </source>
</evidence>
<dbReference type="SUPFAM" id="SSF48371">
    <property type="entry name" value="ARM repeat"/>
    <property type="match status" value="1"/>
</dbReference>
<dbReference type="InterPro" id="IPR016024">
    <property type="entry name" value="ARM-type_fold"/>
</dbReference>
<name>A0A8D6PXA1_9EURY</name>
<protein>
    <submittedName>
        <fullName evidence="1">Uncharacterized protein</fullName>
    </submittedName>
</protein>
<gene>
    <name evidence="1" type="ORF">MLAUSG7_1392</name>
</gene>
<dbReference type="Proteomes" id="UP000679213">
    <property type="component" value="Chromosome I"/>
</dbReference>
<proteinExistence type="predicted"/>